<name>A0AAN8XAR1_HALRR</name>
<evidence type="ECO:0000256" key="6">
    <source>
        <dbReference type="SAM" id="MobiDB-lite"/>
    </source>
</evidence>
<keyword evidence="5 7" id="KW-0472">Membrane</keyword>
<evidence type="ECO:0000256" key="7">
    <source>
        <dbReference type="SAM" id="Phobius"/>
    </source>
</evidence>
<evidence type="ECO:0000256" key="3">
    <source>
        <dbReference type="ARBA" id="ARBA00022786"/>
    </source>
</evidence>
<dbReference type="AlphaFoldDB" id="A0AAN8XAR1"/>
<evidence type="ECO:0000256" key="5">
    <source>
        <dbReference type="ARBA" id="ARBA00023136"/>
    </source>
</evidence>
<evidence type="ECO:0000313" key="8">
    <source>
        <dbReference type="EMBL" id="KAK7080955.1"/>
    </source>
</evidence>
<organism evidence="8 9">
    <name type="scientific">Halocaridina rubra</name>
    <name type="common">Hawaiian red shrimp</name>
    <dbReference type="NCBI Taxonomy" id="373956"/>
    <lineage>
        <taxon>Eukaryota</taxon>
        <taxon>Metazoa</taxon>
        <taxon>Ecdysozoa</taxon>
        <taxon>Arthropoda</taxon>
        <taxon>Crustacea</taxon>
        <taxon>Multicrustacea</taxon>
        <taxon>Malacostraca</taxon>
        <taxon>Eumalacostraca</taxon>
        <taxon>Eucarida</taxon>
        <taxon>Decapoda</taxon>
        <taxon>Pleocyemata</taxon>
        <taxon>Caridea</taxon>
        <taxon>Atyoidea</taxon>
        <taxon>Atyidae</taxon>
        <taxon>Halocaridina</taxon>
    </lineage>
</organism>
<keyword evidence="9" id="KW-1185">Reference proteome</keyword>
<keyword evidence="3" id="KW-0833">Ubl conjugation pathway</keyword>
<comment type="caution">
    <text evidence="8">The sequence shown here is derived from an EMBL/GenBank/DDBJ whole genome shotgun (WGS) entry which is preliminary data.</text>
</comment>
<proteinExistence type="predicted"/>
<sequence length="368" mass="40631">MAGHGRRISSAEDLERPERSVLPISLTSRLQSNTWRQVFTSLRPLVAQTRQRTLSTYARRLHQRQQDGRTQRTSEGNSTGVTVPTGDSRTWPSHIHHPAGLRAEVLNENSENNQSQNVVIDIENSMRGASPAVLAQSIPVPPLVPQSHEPNSDSFTNSSSLLASAADSQNNNVIPSSFDPLIPSLNADGSLDDNTSASDSSSEDGTGSNSNGDRSASESLTELLSQFPEVRSFFVVAWHYCLFLLIILAKAVFDHFTGLMVILTLIIGFLWSNNILKKAVARQGRRPIKPLLALLVNLPAGVFLLFYSYRNDKLFYSVLLIPPDQEGLGVMDLMWIVIVSDYVLKLVTVLLKTLLTLLPHSLMHSKNR</sequence>
<feature type="compositionally biased region" description="Polar residues" evidence="6">
    <location>
        <begin position="73"/>
        <end position="91"/>
    </location>
</feature>
<evidence type="ECO:0000313" key="9">
    <source>
        <dbReference type="Proteomes" id="UP001381693"/>
    </source>
</evidence>
<dbReference type="GO" id="GO:1904294">
    <property type="term" value="P:positive regulation of ERAD pathway"/>
    <property type="evidence" value="ECO:0007669"/>
    <property type="project" value="InterPro"/>
</dbReference>
<keyword evidence="2 7" id="KW-0812">Transmembrane</keyword>
<dbReference type="GO" id="GO:0061630">
    <property type="term" value="F:ubiquitin protein ligase activity"/>
    <property type="evidence" value="ECO:0007669"/>
    <property type="project" value="UniProtKB-EC"/>
</dbReference>
<feature type="region of interest" description="Disordered" evidence="6">
    <location>
        <begin position="189"/>
        <end position="215"/>
    </location>
</feature>
<reference evidence="8 9" key="1">
    <citation type="submission" date="2023-11" db="EMBL/GenBank/DDBJ databases">
        <title>Halocaridina rubra genome assembly.</title>
        <authorList>
            <person name="Smith C."/>
        </authorList>
    </citation>
    <scope>NUCLEOTIDE SEQUENCE [LARGE SCALE GENOMIC DNA]</scope>
    <source>
        <strain evidence="8">EP-1</strain>
        <tissue evidence="8">Whole</tissue>
    </source>
</reference>
<feature type="transmembrane region" description="Helical" evidence="7">
    <location>
        <begin position="233"/>
        <end position="253"/>
    </location>
</feature>
<dbReference type="PANTHER" id="PTHR15860:SF0">
    <property type="entry name" value="LP20373P"/>
    <property type="match status" value="1"/>
</dbReference>
<keyword evidence="8" id="KW-0012">Acyltransferase</keyword>
<dbReference type="EMBL" id="JAXCGZ010005738">
    <property type="protein sequence ID" value="KAK7080955.1"/>
    <property type="molecule type" value="Genomic_DNA"/>
</dbReference>
<feature type="non-terminal residue" evidence="8">
    <location>
        <position position="368"/>
    </location>
</feature>
<evidence type="ECO:0000256" key="2">
    <source>
        <dbReference type="ARBA" id="ARBA00022692"/>
    </source>
</evidence>
<dbReference type="EC" id="2.3.2.27" evidence="8"/>
<feature type="region of interest" description="Disordered" evidence="6">
    <location>
        <begin position="57"/>
        <end position="92"/>
    </location>
</feature>
<feature type="transmembrane region" description="Helical" evidence="7">
    <location>
        <begin position="288"/>
        <end position="309"/>
    </location>
</feature>
<dbReference type="PANTHER" id="PTHR15860">
    <property type="entry name" value="UNCHARACTERIZED RING FINGER-CONTAINING PROTEIN"/>
    <property type="match status" value="1"/>
</dbReference>
<protein>
    <submittedName>
        <fullName evidence="8">RING finger and transmembrane domain-containing protein 2</fullName>
        <ecNumber evidence="8">2.3.2.27</ecNumber>
    </submittedName>
</protein>
<dbReference type="Proteomes" id="UP001381693">
    <property type="component" value="Unassembled WGS sequence"/>
</dbReference>
<keyword evidence="4 7" id="KW-1133">Transmembrane helix</keyword>
<dbReference type="InterPro" id="IPR044235">
    <property type="entry name" value="RNFT1/2"/>
</dbReference>
<comment type="subcellular location">
    <subcellularLocation>
        <location evidence="1">Membrane</location>
        <topology evidence="1">Multi-pass membrane protein</topology>
    </subcellularLocation>
</comment>
<evidence type="ECO:0000256" key="4">
    <source>
        <dbReference type="ARBA" id="ARBA00022989"/>
    </source>
</evidence>
<gene>
    <name evidence="8" type="primary">RNFT2_2</name>
    <name evidence="8" type="ORF">SK128_011299</name>
</gene>
<accession>A0AAN8XAR1</accession>
<feature type="transmembrane region" description="Helical" evidence="7">
    <location>
        <begin position="333"/>
        <end position="358"/>
    </location>
</feature>
<feature type="compositionally biased region" description="Polar residues" evidence="6">
    <location>
        <begin position="192"/>
        <end position="215"/>
    </location>
</feature>
<dbReference type="GO" id="GO:0016020">
    <property type="term" value="C:membrane"/>
    <property type="evidence" value="ECO:0007669"/>
    <property type="project" value="UniProtKB-SubCell"/>
</dbReference>
<evidence type="ECO:0000256" key="1">
    <source>
        <dbReference type="ARBA" id="ARBA00004141"/>
    </source>
</evidence>
<feature type="transmembrane region" description="Helical" evidence="7">
    <location>
        <begin position="259"/>
        <end position="276"/>
    </location>
</feature>
<keyword evidence="8" id="KW-0808">Transferase</keyword>